<feature type="signal peptide" evidence="2">
    <location>
        <begin position="1"/>
        <end position="29"/>
    </location>
</feature>
<dbReference type="AlphaFoldDB" id="A0A2M4BYQ5"/>
<evidence type="ECO:0000313" key="3">
    <source>
        <dbReference type="EMBL" id="MBW58215.1"/>
    </source>
</evidence>
<protein>
    <submittedName>
        <fullName evidence="3">Putative secreted protein</fullName>
    </submittedName>
</protein>
<feature type="compositionally biased region" description="Polar residues" evidence="1">
    <location>
        <begin position="126"/>
        <end position="145"/>
    </location>
</feature>
<dbReference type="EMBL" id="GGFJ01009074">
    <property type="protein sequence ID" value="MBW58215.1"/>
    <property type="molecule type" value="Transcribed_RNA"/>
</dbReference>
<organism evidence="3">
    <name type="scientific">Anopheles marajoara</name>
    <dbReference type="NCBI Taxonomy" id="58244"/>
    <lineage>
        <taxon>Eukaryota</taxon>
        <taxon>Metazoa</taxon>
        <taxon>Ecdysozoa</taxon>
        <taxon>Arthropoda</taxon>
        <taxon>Hexapoda</taxon>
        <taxon>Insecta</taxon>
        <taxon>Pterygota</taxon>
        <taxon>Neoptera</taxon>
        <taxon>Endopterygota</taxon>
        <taxon>Diptera</taxon>
        <taxon>Nematocera</taxon>
        <taxon>Culicoidea</taxon>
        <taxon>Culicidae</taxon>
        <taxon>Anophelinae</taxon>
        <taxon>Anopheles</taxon>
    </lineage>
</organism>
<accession>A0A2M4BYQ5</accession>
<feature type="region of interest" description="Disordered" evidence="1">
    <location>
        <begin position="114"/>
        <end position="157"/>
    </location>
</feature>
<feature type="chain" id="PRO_5014708025" evidence="2">
    <location>
        <begin position="30"/>
        <end position="227"/>
    </location>
</feature>
<feature type="compositionally biased region" description="Low complexity" evidence="1">
    <location>
        <begin position="114"/>
        <end position="125"/>
    </location>
</feature>
<name>A0A2M4BYQ5_9DIPT</name>
<keyword evidence="2" id="KW-0732">Signal</keyword>
<proteinExistence type="predicted"/>
<evidence type="ECO:0000256" key="2">
    <source>
        <dbReference type="SAM" id="SignalP"/>
    </source>
</evidence>
<evidence type="ECO:0000256" key="1">
    <source>
        <dbReference type="SAM" id="MobiDB-lite"/>
    </source>
</evidence>
<reference evidence="3" key="1">
    <citation type="submission" date="2018-01" db="EMBL/GenBank/DDBJ databases">
        <title>An insight into the sialome of Amazonian anophelines.</title>
        <authorList>
            <person name="Ribeiro J.M."/>
            <person name="Scarpassa V."/>
            <person name="Calvo E."/>
        </authorList>
    </citation>
    <scope>NUCLEOTIDE SEQUENCE</scope>
    <source>
        <tissue evidence="3">Salivary glands</tissue>
    </source>
</reference>
<sequence>MDEGRISTAVRCLLLVAIVIITAPQKVQSHPCGSGSGAQIDTISQRATNQRDPTVNSRALALVSSTPSAIKKDLFMSRGWGASGMPFSMFYLNHYTKAQKAYVQSQLQQQQMQRRQLQQQDQLQQHLPTESLTTKFNTKASTVGSQEEAAVTHSDDFPIPNQLPYGTRFADPVTTVPEASVQAEKLRSDNDYVDNGSAIWHGSNTNVSRRQYTVPQLFVSYGWGPMG</sequence>